<keyword evidence="3" id="KW-1185">Reference proteome</keyword>
<name>A0A2Z2NSR9_9GAMM</name>
<accession>A0A2Z2NSR9</accession>
<evidence type="ECO:0000313" key="2">
    <source>
        <dbReference type="EMBL" id="ASJ74606.1"/>
    </source>
</evidence>
<organism evidence="2 3">
    <name type="scientific">Granulosicoccus antarcticus IMCC3135</name>
    <dbReference type="NCBI Taxonomy" id="1192854"/>
    <lineage>
        <taxon>Bacteria</taxon>
        <taxon>Pseudomonadati</taxon>
        <taxon>Pseudomonadota</taxon>
        <taxon>Gammaproteobacteria</taxon>
        <taxon>Chromatiales</taxon>
        <taxon>Granulosicoccaceae</taxon>
        <taxon>Granulosicoccus</taxon>
    </lineage>
</organism>
<feature type="transmembrane region" description="Helical" evidence="1">
    <location>
        <begin position="338"/>
        <end position="355"/>
    </location>
</feature>
<keyword evidence="1" id="KW-0472">Membrane</keyword>
<dbReference type="KEGG" id="gai:IMCC3135_22680"/>
<feature type="transmembrane region" description="Helical" evidence="1">
    <location>
        <begin position="307"/>
        <end position="332"/>
    </location>
</feature>
<evidence type="ECO:0000313" key="3">
    <source>
        <dbReference type="Proteomes" id="UP000250079"/>
    </source>
</evidence>
<feature type="transmembrane region" description="Helical" evidence="1">
    <location>
        <begin position="232"/>
        <end position="252"/>
    </location>
</feature>
<feature type="transmembrane region" description="Helical" evidence="1">
    <location>
        <begin position="156"/>
        <end position="174"/>
    </location>
</feature>
<feature type="transmembrane region" description="Helical" evidence="1">
    <location>
        <begin position="367"/>
        <end position="387"/>
    </location>
</feature>
<feature type="transmembrane region" description="Helical" evidence="1">
    <location>
        <begin position="264"/>
        <end position="286"/>
    </location>
</feature>
<evidence type="ECO:0008006" key="4">
    <source>
        <dbReference type="Google" id="ProtNLM"/>
    </source>
</evidence>
<dbReference type="Proteomes" id="UP000250079">
    <property type="component" value="Chromosome"/>
</dbReference>
<dbReference type="EMBL" id="CP018632">
    <property type="protein sequence ID" value="ASJ74606.1"/>
    <property type="molecule type" value="Genomic_DNA"/>
</dbReference>
<keyword evidence="1" id="KW-0812">Transmembrane</keyword>
<feature type="transmembrane region" description="Helical" evidence="1">
    <location>
        <begin position="393"/>
        <end position="412"/>
    </location>
</feature>
<protein>
    <recommendedName>
        <fullName evidence="4">Polysaccharide biosynthesis protein C-terminal domain-containing protein</fullName>
    </recommendedName>
</protein>
<feature type="transmembrane region" description="Helical" evidence="1">
    <location>
        <begin position="98"/>
        <end position="117"/>
    </location>
</feature>
<sequence length="422" mass="49870">MFNFPRVKFVKMERVLFAFSKILGLLIRPVIIYLLLRYNHKDLATDFALIVTSVASSFVILNNQNFREIYQYFIVSNRSKGGRGLGGRYLLQEYIEGTIIHIVVFLPVAGIFLFFWTERLDLFLSSMVLMITEKYFDEDQRILVYKKKYYEWIANFSARVILPTLLFIIFIVTFDIDSVYIYPIVSVVFLLVYIGIFRRQYVRVFTVCIVCFRKSGIWLSILRYWQKYQKEYFMAQVWIVITANVMYVDRFLVSNAWPDKYAEYLLIVNLANIIATFHNMGYVSFMKPKLIVLEVDVYRAQYSARNLIIPLLLSILVLFGYLVLNLFSLSIVTFDYEVVFMLVMLYYIHAISFVPKELAFWRIRREHLVVIDGLVVVVPVVSCYYLSTQILSIVISVFVAVLLRFVVFSFYFRHLEKLNAIR</sequence>
<feature type="transmembrane region" description="Helical" evidence="1">
    <location>
        <begin position="180"/>
        <end position="197"/>
    </location>
</feature>
<proteinExistence type="predicted"/>
<feature type="transmembrane region" description="Helical" evidence="1">
    <location>
        <begin position="15"/>
        <end position="36"/>
    </location>
</feature>
<keyword evidence="1" id="KW-1133">Transmembrane helix</keyword>
<gene>
    <name evidence="2" type="ORF">IMCC3135_22680</name>
</gene>
<dbReference type="AlphaFoldDB" id="A0A2Z2NSR9"/>
<reference evidence="2 3" key="1">
    <citation type="submission" date="2016-12" db="EMBL/GenBank/DDBJ databases">
        <authorList>
            <person name="Song W.-J."/>
            <person name="Kurnit D.M."/>
        </authorList>
    </citation>
    <scope>NUCLEOTIDE SEQUENCE [LARGE SCALE GENOMIC DNA]</scope>
    <source>
        <strain evidence="2 3">IMCC3135</strain>
    </source>
</reference>
<evidence type="ECO:0000256" key="1">
    <source>
        <dbReference type="SAM" id="Phobius"/>
    </source>
</evidence>
<feature type="transmembrane region" description="Helical" evidence="1">
    <location>
        <begin position="43"/>
        <end position="61"/>
    </location>
</feature>